<name>A0A1I7WJ62_HETBA</name>
<protein>
    <submittedName>
        <fullName evidence="2">Uncharacterized protein</fullName>
    </submittedName>
</protein>
<evidence type="ECO:0000313" key="1">
    <source>
        <dbReference type="Proteomes" id="UP000095283"/>
    </source>
</evidence>
<dbReference type="Proteomes" id="UP000095283">
    <property type="component" value="Unplaced"/>
</dbReference>
<accession>A0A1I7WJ62</accession>
<proteinExistence type="predicted"/>
<dbReference type="WBParaSite" id="Hba_05009">
    <property type="protein sequence ID" value="Hba_05009"/>
    <property type="gene ID" value="Hba_05009"/>
</dbReference>
<reference evidence="2" key="1">
    <citation type="submission" date="2016-11" db="UniProtKB">
        <authorList>
            <consortium name="WormBaseParasite"/>
        </authorList>
    </citation>
    <scope>IDENTIFICATION</scope>
</reference>
<evidence type="ECO:0000313" key="2">
    <source>
        <dbReference type="WBParaSite" id="Hba_05009"/>
    </source>
</evidence>
<dbReference type="AlphaFoldDB" id="A0A1I7WJ62"/>
<sequence length="27" mass="3238">MQIYPGRSYRKSSFEMSGMHSQCLLHY</sequence>
<organism evidence="1 2">
    <name type="scientific">Heterorhabditis bacteriophora</name>
    <name type="common">Entomopathogenic nematode worm</name>
    <dbReference type="NCBI Taxonomy" id="37862"/>
    <lineage>
        <taxon>Eukaryota</taxon>
        <taxon>Metazoa</taxon>
        <taxon>Ecdysozoa</taxon>
        <taxon>Nematoda</taxon>
        <taxon>Chromadorea</taxon>
        <taxon>Rhabditida</taxon>
        <taxon>Rhabditina</taxon>
        <taxon>Rhabditomorpha</taxon>
        <taxon>Strongyloidea</taxon>
        <taxon>Heterorhabditidae</taxon>
        <taxon>Heterorhabditis</taxon>
    </lineage>
</organism>
<keyword evidence="1" id="KW-1185">Reference proteome</keyword>